<dbReference type="InterPro" id="IPR014312">
    <property type="entry name" value="Succ_DH_anchor"/>
</dbReference>
<evidence type="ECO:0000256" key="2">
    <source>
        <dbReference type="ARBA" id="ARBA00004050"/>
    </source>
</evidence>
<dbReference type="Proteomes" id="UP000321934">
    <property type="component" value="Chromosome"/>
</dbReference>
<keyword evidence="4" id="KW-1133">Transmembrane helix</keyword>
<keyword evidence="4" id="KW-0812">Transmembrane</keyword>
<dbReference type="GO" id="GO:0006099">
    <property type="term" value="P:tricarboxylic acid cycle"/>
    <property type="evidence" value="ECO:0007669"/>
    <property type="project" value="UniProtKB-UniPathway"/>
</dbReference>
<dbReference type="GO" id="GO:0016020">
    <property type="term" value="C:membrane"/>
    <property type="evidence" value="ECO:0007669"/>
    <property type="project" value="UniProtKB-SubCell"/>
</dbReference>
<proteinExistence type="predicted"/>
<dbReference type="InterPro" id="IPR034804">
    <property type="entry name" value="SQR/QFR_C/D"/>
</dbReference>
<accession>A0A5B8XF12</accession>
<gene>
    <name evidence="5" type="ORF">Deia_00119</name>
</gene>
<comment type="function">
    <text evidence="2">Membrane-anchoring subunit of succinate dehydrogenase (SDH).</text>
</comment>
<keyword evidence="6" id="KW-1185">Reference proteome</keyword>
<dbReference type="NCBIfam" id="TIGR02968">
    <property type="entry name" value="succ_dehyd_anc"/>
    <property type="match status" value="1"/>
</dbReference>
<evidence type="ECO:0000256" key="4">
    <source>
        <dbReference type="SAM" id="Phobius"/>
    </source>
</evidence>
<evidence type="ECO:0000313" key="6">
    <source>
        <dbReference type="Proteomes" id="UP000321934"/>
    </source>
</evidence>
<sequence>MSYLSHWINQRISGLFLLISSIACIFYILKFDLNSAIKSAIFSTFFLIFVNSGIFHGFIGITTIANDYIRSKKILILLISIICIVAITSSLLFTISWIKYFTLNFINEKI</sequence>
<evidence type="ECO:0000256" key="1">
    <source>
        <dbReference type="ARBA" id="ARBA00001971"/>
    </source>
</evidence>
<evidence type="ECO:0000313" key="5">
    <source>
        <dbReference type="EMBL" id="QED22931.1"/>
    </source>
</evidence>
<feature type="transmembrane region" description="Helical" evidence="4">
    <location>
        <begin position="12"/>
        <end position="29"/>
    </location>
</feature>
<comment type="subcellular location">
    <subcellularLocation>
        <location evidence="3">Membrane</location>
        <topology evidence="3">Multi-pass membrane protein</topology>
    </subcellularLocation>
</comment>
<comment type="cofactor">
    <cofactor evidence="1">
        <name>heme</name>
        <dbReference type="ChEBI" id="CHEBI:30413"/>
    </cofactor>
</comment>
<evidence type="ECO:0000256" key="3">
    <source>
        <dbReference type="ARBA" id="ARBA00004141"/>
    </source>
</evidence>
<protein>
    <submittedName>
        <fullName evidence="5">Succinate dehydrogenase hydrophobic membrane anchor protein</fullName>
    </submittedName>
</protein>
<dbReference type="AlphaFoldDB" id="A0A5B8XF12"/>
<name>A0A5B8XF12_9RICK</name>
<dbReference type="SUPFAM" id="SSF81343">
    <property type="entry name" value="Fumarate reductase respiratory complex transmembrane subunits"/>
    <property type="match status" value="1"/>
</dbReference>
<organism evidence="5 6">
    <name type="scientific">Candidatus Deianiraea vastatrix</name>
    <dbReference type="NCBI Taxonomy" id="2163644"/>
    <lineage>
        <taxon>Bacteria</taxon>
        <taxon>Pseudomonadati</taxon>
        <taxon>Pseudomonadota</taxon>
        <taxon>Alphaproteobacteria</taxon>
        <taxon>Rickettsiales</taxon>
        <taxon>Candidatus Deianiraeaceae</taxon>
        <taxon>Candidatus Deianiraea</taxon>
    </lineage>
</organism>
<dbReference type="RefSeq" id="WP_146820238.1">
    <property type="nucleotide sequence ID" value="NZ_CP029077.1"/>
</dbReference>
<dbReference type="Gene3D" id="1.20.1300.10">
    <property type="entry name" value="Fumarate reductase/succinate dehydrogenase, transmembrane subunit"/>
    <property type="match status" value="1"/>
</dbReference>
<reference evidence="5 6" key="1">
    <citation type="journal article" date="2019" name="ISME J.">
        <title>Deianiraea, an extracellular bacterium associated with the ciliate Paramecium, suggests an alternative scenario for the evolution of Rickettsiales.</title>
        <authorList>
            <person name="Castelli M."/>
            <person name="Sabaneyeva E."/>
            <person name="Lanzoni O."/>
            <person name="Lebedeva N."/>
            <person name="Floriano A.M."/>
            <person name="Gaiarsa S."/>
            <person name="Benken K."/>
            <person name="Modeo L."/>
            <person name="Bandi C."/>
            <person name="Potekhin A."/>
            <person name="Sassera D."/>
            <person name="Petroni G."/>
        </authorList>
    </citation>
    <scope>NUCLEOTIDE SEQUENCE [LARGE SCALE GENOMIC DNA]</scope>
    <source>
        <strain evidence="5">CyL4-1</strain>
    </source>
</reference>
<dbReference type="EMBL" id="CP029077">
    <property type="protein sequence ID" value="QED22931.1"/>
    <property type="molecule type" value="Genomic_DNA"/>
</dbReference>
<feature type="transmembrane region" description="Helical" evidence="4">
    <location>
        <begin position="41"/>
        <end position="62"/>
    </location>
</feature>
<dbReference type="UniPathway" id="UPA00223"/>
<dbReference type="GO" id="GO:0020037">
    <property type="term" value="F:heme binding"/>
    <property type="evidence" value="ECO:0007669"/>
    <property type="project" value="InterPro"/>
</dbReference>
<feature type="transmembrane region" description="Helical" evidence="4">
    <location>
        <begin position="74"/>
        <end position="98"/>
    </location>
</feature>
<keyword evidence="4" id="KW-0472">Membrane</keyword>